<keyword evidence="1" id="KW-0812">Transmembrane</keyword>
<organism evidence="2 3">
    <name type="scientific">Archangium minus</name>
    <dbReference type="NCBI Taxonomy" id="83450"/>
    <lineage>
        <taxon>Bacteria</taxon>
        <taxon>Pseudomonadati</taxon>
        <taxon>Myxococcota</taxon>
        <taxon>Myxococcia</taxon>
        <taxon>Myxococcales</taxon>
        <taxon>Cystobacterineae</taxon>
        <taxon>Archangiaceae</taxon>
        <taxon>Archangium</taxon>
    </lineage>
</organism>
<dbReference type="EMBL" id="CP043494">
    <property type="protein sequence ID" value="WNG45472.1"/>
    <property type="molecule type" value="Genomic_DNA"/>
</dbReference>
<protein>
    <submittedName>
        <fullName evidence="2">Uncharacterized protein</fullName>
    </submittedName>
</protein>
<feature type="transmembrane region" description="Helical" evidence="1">
    <location>
        <begin position="6"/>
        <end position="31"/>
    </location>
</feature>
<evidence type="ECO:0000313" key="2">
    <source>
        <dbReference type="EMBL" id="WNG45472.1"/>
    </source>
</evidence>
<gene>
    <name evidence="2" type="ORF">F0U60_16220</name>
</gene>
<evidence type="ECO:0000313" key="3">
    <source>
        <dbReference type="Proteomes" id="UP001611383"/>
    </source>
</evidence>
<keyword evidence="1" id="KW-1133">Transmembrane helix</keyword>
<evidence type="ECO:0000256" key="1">
    <source>
        <dbReference type="SAM" id="Phobius"/>
    </source>
</evidence>
<dbReference type="RefSeq" id="WP_395820365.1">
    <property type="nucleotide sequence ID" value="NZ_CP043494.1"/>
</dbReference>
<dbReference type="Proteomes" id="UP001611383">
    <property type="component" value="Chromosome"/>
</dbReference>
<accession>A0ABY9WUI8</accession>
<feature type="transmembrane region" description="Helical" evidence="1">
    <location>
        <begin position="94"/>
        <end position="113"/>
    </location>
</feature>
<proteinExistence type="predicted"/>
<keyword evidence="1" id="KW-0472">Membrane</keyword>
<feature type="transmembrane region" description="Helical" evidence="1">
    <location>
        <begin position="68"/>
        <end position="87"/>
    </location>
</feature>
<name>A0ABY9WUI8_9BACT</name>
<keyword evidence="3" id="KW-1185">Reference proteome</keyword>
<sequence>MLTYRMLLLVKFVGVTLYAGGLIGGFVATALVERKRAVHAIASPGLVVTWLTGYLLTTQLHLPLTELWILGGLLLSLVSQLALVYSVSRDRRTVSAFLATFVPFFLVLVLMVFRPTWPGVHP</sequence>
<reference evidence="2 3" key="1">
    <citation type="submission" date="2019-08" db="EMBL/GenBank/DDBJ databases">
        <title>Archangium and Cystobacter genomes.</title>
        <authorList>
            <person name="Chen I.-C.K."/>
            <person name="Wielgoss S."/>
        </authorList>
    </citation>
    <scope>NUCLEOTIDE SEQUENCE [LARGE SCALE GENOMIC DNA]</scope>
    <source>
        <strain evidence="2 3">Cbm 6</strain>
    </source>
</reference>